<dbReference type="Pfam" id="PF00294">
    <property type="entry name" value="PfkB"/>
    <property type="match status" value="1"/>
</dbReference>
<evidence type="ECO:0000313" key="5">
    <source>
        <dbReference type="Proteomes" id="UP000231472"/>
    </source>
</evidence>
<dbReference type="InterPro" id="IPR011611">
    <property type="entry name" value="PfkB_dom"/>
</dbReference>
<evidence type="ECO:0000259" key="3">
    <source>
        <dbReference type="Pfam" id="PF00294"/>
    </source>
</evidence>
<dbReference type="GO" id="GO:0016301">
    <property type="term" value="F:kinase activity"/>
    <property type="evidence" value="ECO:0007669"/>
    <property type="project" value="UniProtKB-KW"/>
</dbReference>
<dbReference type="AlphaFoldDB" id="A0A2H0YMW7"/>
<dbReference type="Proteomes" id="UP000231472">
    <property type="component" value="Unassembled WGS sequence"/>
</dbReference>
<dbReference type="PRINTS" id="PR00990">
    <property type="entry name" value="RIBOKINASE"/>
</dbReference>
<keyword evidence="2" id="KW-0418">Kinase</keyword>
<dbReference type="SUPFAM" id="SSF53613">
    <property type="entry name" value="Ribokinase-like"/>
    <property type="match status" value="1"/>
</dbReference>
<name>A0A2H0YMW7_9BACT</name>
<proteinExistence type="predicted"/>
<feature type="domain" description="Carbohydrate kinase PfkB" evidence="3">
    <location>
        <begin position="41"/>
        <end position="308"/>
    </location>
</feature>
<protein>
    <recommendedName>
        <fullName evidence="3">Carbohydrate kinase PfkB domain-containing protein</fullName>
    </recommendedName>
</protein>
<evidence type="ECO:0000313" key="4">
    <source>
        <dbReference type="EMBL" id="PIS39847.1"/>
    </source>
</evidence>
<dbReference type="GO" id="GO:0006796">
    <property type="term" value="P:phosphate-containing compound metabolic process"/>
    <property type="evidence" value="ECO:0007669"/>
    <property type="project" value="UniProtKB-ARBA"/>
</dbReference>
<evidence type="ECO:0000256" key="1">
    <source>
        <dbReference type="ARBA" id="ARBA00022679"/>
    </source>
</evidence>
<gene>
    <name evidence="4" type="ORF">COT32_02875</name>
</gene>
<dbReference type="Gene3D" id="3.40.1190.20">
    <property type="match status" value="1"/>
</dbReference>
<dbReference type="PANTHER" id="PTHR10584:SF166">
    <property type="entry name" value="RIBOKINASE"/>
    <property type="match status" value="1"/>
</dbReference>
<keyword evidence="1" id="KW-0808">Transferase</keyword>
<organism evidence="4 5">
    <name type="scientific">Candidatus Nealsonbacteria bacterium CG08_land_8_20_14_0_20_36_22</name>
    <dbReference type="NCBI Taxonomy" id="1974704"/>
    <lineage>
        <taxon>Bacteria</taxon>
        <taxon>Candidatus Nealsoniibacteriota</taxon>
    </lineage>
</organism>
<dbReference type="InterPro" id="IPR002139">
    <property type="entry name" value="Ribo/fructo_kinase"/>
</dbReference>
<sequence length="326" mass="36158">MFDIITFGSATWDVFVRPKNFEVLKNRKFITGKGICFNLGSKIDVENVYFSSGGGGTNAAATFAKQGFKVAYCGRVGNDVSGREIIEELKNLGIDCQFVLKTKLKPTNYSVVLTGQNIDRTILGYREASENLTEKNIPYEKLSANWFYIAPPSEKTFVLTKNIVDFAQKNRVKIAFNPSICQLSLAEKTLKRILKKINILILNQEEASLLTNIEYNKEKEIFKKIDEMCPGIAIMTKGPEGVVVSDGKELYQAKILKVKVVDRTGAGDSFGSGFVSGFIRTGGNIEYSIQLGIANSASCLQKWGAKNGLLKEGDEFEKVKVIKKRL</sequence>
<dbReference type="EMBL" id="PEYC01000060">
    <property type="protein sequence ID" value="PIS39847.1"/>
    <property type="molecule type" value="Genomic_DNA"/>
</dbReference>
<evidence type="ECO:0000256" key="2">
    <source>
        <dbReference type="ARBA" id="ARBA00022777"/>
    </source>
</evidence>
<accession>A0A2H0YMW7</accession>
<dbReference type="InterPro" id="IPR029056">
    <property type="entry name" value="Ribokinase-like"/>
</dbReference>
<comment type="caution">
    <text evidence="4">The sequence shown here is derived from an EMBL/GenBank/DDBJ whole genome shotgun (WGS) entry which is preliminary data.</text>
</comment>
<reference evidence="5" key="1">
    <citation type="submission" date="2017-09" db="EMBL/GenBank/DDBJ databases">
        <title>Depth-based differentiation of microbial function through sediment-hosted aquifers and enrichment of novel symbionts in the deep terrestrial subsurface.</title>
        <authorList>
            <person name="Probst A.J."/>
            <person name="Ladd B."/>
            <person name="Jarett J.K."/>
            <person name="Geller-Mcgrath D.E."/>
            <person name="Sieber C.M.K."/>
            <person name="Emerson J.B."/>
            <person name="Anantharaman K."/>
            <person name="Thomas B.C."/>
            <person name="Malmstrom R."/>
            <person name="Stieglmeier M."/>
            <person name="Klingl A."/>
            <person name="Woyke T."/>
            <person name="Ryan C.M."/>
            <person name="Banfield J.F."/>
        </authorList>
    </citation>
    <scope>NUCLEOTIDE SEQUENCE [LARGE SCALE GENOMIC DNA]</scope>
</reference>
<dbReference type="PANTHER" id="PTHR10584">
    <property type="entry name" value="SUGAR KINASE"/>
    <property type="match status" value="1"/>
</dbReference>